<keyword evidence="5" id="KW-1185">Reference proteome</keyword>
<feature type="domain" description="Bacterial transcriptional activator" evidence="3">
    <location>
        <begin position="56"/>
        <end position="197"/>
    </location>
</feature>
<dbReference type="CDD" id="cd15831">
    <property type="entry name" value="BTAD"/>
    <property type="match status" value="1"/>
</dbReference>
<dbReference type="PANTHER" id="PTHR35807">
    <property type="entry name" value="TRANSCRIPTIONAL REGULATOR REDD-RELATED"/>
    <property type="match status" value="1"/>
</dbReference>
<dbReference type="InterPro" id="IPR051677">
    <property type="entry name" value="AfsR-DnrI-RedD_regulator"/>
</dbReference>
<keyword evidence="1" id="KW-0805">Transcription regulation</keyword>
<dbReference type="InterPro" id="IPR005158">
    <property type="entry name" value="BTAD"/>
</dbReference>
<dbReference type="SMART" id="SM01043">
    <property type="entry name" value="BTAD"/>
    <property type="match status" value="1"/>
</dbReference>
<dbReference type="GO" id="GO:0003677">
    <property type="term" value="F:DNA binding"/>
    <property type="evidence" value="ECO:0007669"/>
    <property type="project" value="UniProtKB-KW"/>
</dbReference>
<dbReference type="Gene3D" id="1.25.40.10">
    <property type="entry name" value="Tetratricopeptide repeat domain"/>
    <property type="match status" value="1"/>
</dbReference>
<dbReference type="SUPFAM" id="SSF48452">
    <property type="entry name" value="TPR-like"/>
    <property type="match status" value="1"/>
</dbReference>
<keyword evidence="4" id="KW-0238">DNA-binding</keyword>
<evidence type="ECO:0000256" key="2">
    <source>
        <dbReference type="ARBA" id="ARBA00023163"/>
    </source>
</evidence>
<proteinExistence type="predicted"/>
<dbReference type="PANTHER" id="PTHR35807:SF1">
    <property type="entry name" value="TRANSCRIPTIONAL REGULATOR REDD"/>
    <property type="match status" value="1"/>
</dbReference>
<keyword evidence="2" id="KW-0804">Transcription</keyword>
<dbReference type="AlphaFoldDB" id="A0A841CD85"/>
<dbReference type="Gene3D" id="1.10.10.10">
    <property type="entry name" value="Winged helix-like DNA-binding domain superfamily/Winged helix DNA-binding domain"/>
    <property type="match status" value="1"/>
</dbReference>
<protein>
    <submittedName>
        <fullName evidence="4">DNA-binding SARP family transcriptional activator</fullName>
    </submittedName>
</protein>
<dbReference type="InterPro" id="IPR011990">
    <property type="entry name" value="TPR-like_helical_dom_sf"/>
</dbReference>
<sequence length="199" mass="22629">MERIIRLFWGDEVPVTARNAVQGLVVSLRRSLHVLPDVRLVTRGPGYLLQVDPDQVDVFRFRREVERARTLPDPEAADVLRGALALWRGAPLADIPYESVRLRVGGVLEQELLAAQEMRAEIELRLGKHRDLVPVLARLADEHPVRESLHGLLMLAHYRSGHTADALETFRQLNRRLVTEYGITTGPAMRELHETMLRS</sequence>
<evidence type="ECO:0000313" key="5">
    <source>
        <dbReference type="Proteomes" id="UP000547510"/>
    </source>
</evidence>
<dbReference type="Pfam" id="PF03704">
    <property type="entry name" value="BTAD"/>
    <property type="match status" value="1"/>
</dbReference>
<dbReference type="GO" id="GO:0006355">
    <property type="term" value="P:regulation of DNA-templated transcription"/>
    <property type="evidence" value="ECO:0007669"/>
    <property type="project" value="TreeGrafter"/>
</dbReference>
<comment type="caution">
    <text evidence="4">The sequence shown here is derived from an EMBL/GenBank/DDBJ whole genome shotgun (WGS) entry which is preliminary data.</text>
</comment>
<reference evidence="4 5" key="1">
    <citation type="submission" date="2020-08" db="EMBL/GenBank/DDBJ databases">
        <title>Genomic Encyclopedia of Type Strains, Phase III (KMG-III): the genomes of soil and plant-associated and newly described type strains.</title>
        <authorList>
            <person name="Whitman W."/>
        </authorList>
    </citation>
    <scope>NUCLEOTIDE SEQUENCE [LARGE SCALE GENOMIC DNA]</scope>
    <source>
        <strain evidence="4 5">CECT 8640</strain>
    </source>
</reference>
<evidence type="ECO:0000259" key="3">
    <source>
        <dbReference type="SMART" id="SM01043"/>
    </source>
</evidence>
<gene>
    <name evidence="4" type="ORF">FHS29_001920</name>
</gene>
<dbReference type="EMBL" id="JACHJN010000003">
    <property type="protein sequence ID" value="MBB5955339.1"/>
    <property type="molecule type" value="Genomic_DNA"/>
</dbReference>
<evidence type="ECO:0000313" key="4">
    <source>
        <dbReference type="EMBL" id="MBB5955339.1"/>
    </source>
</evidence>
<name>A0A841CD85_9PSEU</name>
<dbReference type="Proteomes" id="UP000547510">
    <property type="component" value="Unassembled WGS sequence"/>
</dbReference>
<dbReference type="InterPro" id="IPR036388">
    <property type="entry name" value="WH-like_DNA-bd_sf"/>
</dbReference>
<organism evidence="4 5">
    <name type="scientific">Saccharothrix tamanrassetensis</name>
    <dbReference type="NCBI Taxonomy" id="1051531"/>
    <lineage>
        <taxon>Bacteria</taxon>
        <taxon>Bacillati</taxon>
        <taxon>Actinomycetota</taxon>
        <taxon>Actinomycetes</taxon>
        <taxon>Pseudonocardiales</taxon>
        <taxon>Pseudonocardiaceae</taxon>
        <taxon>Saccharothrix</taxon>
    </lineage>
</organism>
<evidence type="ECO:0000256" key="1">
    <source>
        <dbReference type="ARBA" id="ARBA00023015"/>
    </source>
</evidence>
<accession>A0A841CD85</accession>